<evidence type="ECO:0000256" key="2">
    <source>
        <dbReference type="ARBA" id="ARBA00022552"/>
    </source>
</evidence>
<dbReference type="GO" id="GO:0006364">
    <property type="term" value="P:rRNA processing"/>
    <property type="evidence" value="ECO:0007669"/>
    <property type="project" value="UniProtKB-KW"/>
</dbReference>
<dbReference type="InterPro" id="IPR008189">
    <property type="entry name" value="rRNA_ssu_MeTfrase_I"/>
</dbReference>
<keyword evidence="8" id="KW-1185">Reference proteome</keyword>
<keyword evidence="2" id="KW-0698">rRNA processing</keyword>
<dbReference type="SUPFAM" id="SSF53790">
    <property type="entry name" value="Tetrapyrrole methylase"/>
    <property type="match status" value="1"/>
</dbReference>
<dbReference type="Pfam" id="PF00590">
    <property type="entry name" value="TP_methylase"/>
    <property type="match status" value="1"/>
</dbReference>
<dbReference type="Proteomes" id="UP000620139">
    <property type="component" value="Unassembled WGS sequence"/>
</dbReference>
<dbReference type="GO" id="GO:0032259">
    <property type="term" value="P:methylation"/>
    <property type="evidence" value="ECO:0007669"/>
    <property type="project" value="UniProtKB-KW"/>
</dbReference>
<dbReference type="RefSeq" id="WP_198100911.1">
    <property type="nucleotide sequence ID" value="NZ_JAEDAL010000004.1"/>
</dbReference>
<keyword evidence="5" id="KW-0949">S-adenosyl-L-methionine</keyword>
<keyword evidence="1" id="KW-0963">Cytoplasm</keyword>
<keyword evidence="3 7" id="KW-0489">Methyltransferase</keyword>
<evidence type="ECO:0000256" key="1">
    <source>
        <dbReference type="ARBA" id="ARBA00022490"/>
    </source>
</evidence>
<protein>
    <submittedName>
        <fullName evidence="7">SAM-dependent methyltransferase</fullName>
    </submittedName>
</protein>
<dbReference type="AlphaFoldDB" id="A0A931NB86"/>
<proteinExistence type="predicted"/>
<keyword evidence="4" id="KW-0808">Transferase</keyword>
<dbReference type="EMBL" id="JAEDAL010000004">
    <property type="protein sequence ID" value="MBH9553308.1"/>
    <property type="molecule type" value="Genomic_DNA"/>
</dbReference>
<evidence type="ECO:0000313" key="8">
    <source>
        <dbReference type="Proteomes" id="UP000620139"/>
    </source>
</evidence>
<comment type="caution">
    <text evidence="7">The sequence shown here is derived from an EMBL/GenBank/DDBJ whole genome shotgun (WGS) entry which is preliminary data.</text>
</comment>
<dbReference type="InterPro" id="IPR035996">
    <property type="entry name" value="4pyrrol_Methylase_sf"/>
</dbReference>
<dbReference type="InterPro" id="IPR014777">
    <property type="entry name" value="4pyrrole_Mease_sub1"/>
</dbReference>
<dbReference type="Gene3D" id="3.30.950.10">
    <property type="entry name" value="Methyltransferase, Cobalt-precorrin-4 Transmethylase, Domain 2"/>
    <property type="match status" value="1"/>
</dbReference>
<accession>A0A931NB86</accession>
<dbReference type="Gene3D" id="3.40.1010.10">
    <property type="entry name" value="Cobalt-precorrin-4 Transmethylase, Domain 1"/>
    <property type="match status" value="1"/>
</dbReference>
<organism evidence="7 8">
    <name type="scientific">Inhella gelatinilytica</name>
    <dbReference type="NCBI Taxonomy" id="2795030"/>
    <lineage>
        <taxon>Bacteria</taxon>
        <taxon>Pseudomonadati</taxon>
        <taxon>Pseudomonadota</taxon>
        <taxon>Betaproteobacteria</taxon>
        <taxon>Burkholderiales</taxon>
        <taxon>Sphaerotilaceae</taxon>
        <taxon>Inhella</taxon>
    </lineage>
</organism>
<evidence type="ECO:0000259" key="6">
    <source>
        <dbReference type="Pfam" id="PF00590"/>
    </source>
</evidence>
<feature type="domain" description="Tetrapyrrole methylase" evidence="6">
    <location>
        <begin position="95"/>
        <end position="229"/>
    </location>
</feature>
<gene>
    <name evidence="7" type="ORF">I7X43_10655</name>
</gene>
<dbReference type="InterPro" id="IPR014776">
    <property type="entry name" value="4pyrrole_Mease_sub2"/>
</dbReference>
<evidence type="ECO:0000256" key="5">
    <source>
        <dbReference type="ARBA" id="ARBA00022691"/>
    </source>
</evidence>
<name>A0A931NB86_9BURK</name>
<evidence type="ECO:0000256" key="3">
    <source>
        <dbReference type="ARBA" id="ARBA00022603"/>
    </source>
</evidence>
<reference evidence="7" key="1">
    <citation type="submission" date="2020-12" db="EMBL/GenBank/DDBJ databases">
        <title>The genome sequence of Inhella sp. 4Y17.</title>
        <authorList>
            <person name="Liu Y."/>
        </authorList>
    </citation>
    <scope>NUCLEOTIDE SEQUENCE</scope>
    <source>
        <strain evidence="7">4Y10</strain>
    </source>
</reference>
<dbReference type="PANTHER" id="PTHR46111:SF2">
    <property type="entry name" value="SAM-DEPENDENT METHYLTRANSFERASE"/>
    <property type="match status" value="1"/>
</dbReference>
<sequence>MKTTSPPGRLVLVPNTLDFGVESVLGLDAALPPLVWREAAQLRYWVVENAKSARAFLKRIDAVQPLSVPLQQLSIVELPRPNKGGKTAPSQTLASEVWASLLAPARAGHDLGLLSEAGLPAVADPGSGLVAQAHRERLPVHSLAGPSSLLLALAASGLQGQQFAFVGYLPQDAAARTARIRELEQRSRKEQQTQIAIETPYRNRVLLDALLQALHPETRLSVSMALTTPSASTHCATVAHWRREPRELPTDQPAVFSWLAG</sequence>
<evidence type="ECO:0000313" key="7">
    <source>
        <dbReference type="EMBL" id="MBH9553308.1"/>
    </source>
</evidence>
<dbReference type="InterPro" id="IPR000878">
    <property type="entry name" value="4pyrrol_Mease"/>
</dbReference>
<dbReference type="GO" id="GO:0008168">
    <property type="term" value="F:methyltransferase activity"/>
    <property type="evidence" value="ECO:0007669"/>
    <property type="project" value="UniProtKB-KW"/>
</dbReference>
<dbReference type="PANTHER" id="PTHR46111">
    <property type="entry name" value="RIBOSOMAL RNA SMALL SUBUNIT METHYLTRANSFERASE I"/>
    <property type="match status" value="1"/>
</dbReference>
<dbReference type="CDD" id="cd11649">
    <property type="entry name" value="RsmI_like"/>
    <property type="match status" value="1"/>
</dbReference>
<evidence type="ECO:0000256" key="4">
    <source>
        <dbReference type="ARBA" id="ARBA00022679"/>
    </source>
</evidence>